<dbReference type="KEGG" id="nps:KRR39_09245"/>
<accession>A0A975T2X3</accession>
<dbReference type="Pfam" id="PF01928">
    <property type="entry name" value="CYTH"/>
    <property type="match status" value="1"/>
</dbReference>
<dbReference type="RefSeq" id="WP_216941734.1">
    <property type="nucleotide sequence ID" value="NZ_CP077062.1"/>
</dbReference>
<evidence type="ECO:0000259" key="2">
    <source>
        <dbReference type="PROSITE" id="PS51707"/>
    </source>
</evidence>
<dbReference type="PROSITE" id="PS51708">
    <property type="entry name" value="CHAD"/>
    <property type="match status" value="1"/>
</dbReference>
<dbReference type="InterPro" id="IPR007899">
    <property type="entry name" value="CHAD_dom"/>
</dbReference>
<dbReference type="SMART" id="SM01118">
    <property type="entry name" value="CYTH"/>
    <property type="match status" value="1"/>
</dbReference>
<evidence type="ECO:0000259" key="3">
    <source>
        <dbReference type="PROSITE" id="PS51708"/>
    </source>
</evidence>
<organism evidence="4 5">
    <name type="scientific">Nocardioides panacis</name>
    <dbReference type="NCBI Taxonomy" id="2849501"/>
    <lineage>
        <taxon>Bacteria</taxon>
        <taxon>Bacillati</taxon>
        <taxon>Actinomycetota</taxon>
        <taxon>Actinomycetes</taxon>
        <taxon>Propionibacteriales</taxon>
        <taxon>Nocardioidaceae</taxon>
        <taxon>Nocardioides</taxon>
    </lineage>
</organism>
<name>A0A975T2X3_9ACTN</name>
<evidence type="ECO:0000256" key="1">
    <source>
        <dbReference type="SAM" id="MobiDB-lite"/>
    </source>
</evidence>
<feature type="domain" description="CHAD" evidence="3">
    <location>
        <begin position="216"/>
        <end position="501"/>
    </location>
</feature>
<dbReference type="Pfam" id="PF05235">
    <property type="entry name" value="CHAD"/>
    <property type="match status" value="1"/>
</dbReference>
<dbReference type="Proteomes" id="UP000683575">
    <property type="component" value="Chromosome"/>
</dbReference>
<dbReference type="PROSITE" id="PS51707">
    <property type="entry name" value="CYTH"/>
    <property type="match status" value="1"/>
</dbReference>
<evidence type="ECO:0000313" key="4">
    <source>
        <dbReference type="EMBL" id="QWZ09888.1"/>
    </source>
</evidence>
<dbReference type="SMART" id="SM00880">
    <property type="entry name" value="CHAD"/>
    <property type="match status" value="1"/>
</dbReference>
<dbReference type="CDD" id="cd07374">
    <property type="entry name" value="CYTH-like_Pase"/>
    <property type="match status" value="1"/>
</dbReference>
<sequence length="511" mass="57132">MAAGRWDEVERKLDVDEATMLPTLTGVGGVATTGQPVEVRLEATYFDTADLDLTRHGVTLRRRMGGDDAGWHLKLPQGEDTRTEVTRPLGRATRTVPRDLVTPVRALVRDHPLRPVARVSTRRREQALRDEDGVELAQVCDDHVHAERLHGQPLVQDWREWEVELVHGDRALLDAVAERLLAAGAAPASTSSKLARSLGDAVPSTPRPPTRKQLARGSAAQVLLAHLAEHVAELQRQDLRLRADEPGSVHRLRIAARRLRSALKTYGPLFEPGAVDPLGEELRWLGQALSAARDAQVLRERLHLLVAAEPPELVLGPVMNRIDDELRIAERAGREQALRALDGERYFRLLDSLDELLRVPPLAPGADAAARKVLPRLLQRDARRLRRAVREIDRTEDPVRHDAALHEARKKAKRLRYAAESTVPVFGRRAKKLAASAKEVQQALGEHQDTVMARRTLREHAVRAHANGENGFTFGRLHALEQARAAEAEREFEDAWRGFPTKNLRRWIRAG</sequence>
<dbReference type="AlphaFoldDB" id="A0A975T2X3"/>
<evidence type="ECO:0000313" key="5">
    <source>
        <dbReference type="Proteomes" id="UP000683575"/>
    </source>
</evidence>
<feature type="region of interest" description="Disordered" evidence="1">
    <location>
        <begin position="192"/>
        <end position="212"/>
    </location>
</feature>
<dbReference type="PANTHER" id="PTHR39339:SF1">
    <property type="entry name" value="CHAD DOMAIN-CONTAINING PROTEIN"/>
    <property type="match status" value="1"/>
</dbReference>
<reference evidence="4" key="1">
    <citation type="submission" date="2021-06" db="EMBL/GenBank/DDBJ databases">
        <title>Complete genome sequence of Nocardioides sp. G188.</title>
        <authorList>
            <person name="Im W.-T."/>
        </authorList>
    </citation>
    <scope>NUCLEOTIDE SEQUENCE</scope>
    <source>
        <strain evidence="4">G188</strain>
    </source>
</reference>
<dbReference type="EMBL" id="CP077062">
    <property type="protein sequence ID" value="QWZ09888.1"/>
    <property type="molecule type" value="Genomic_DNA"/>
</dbReference>
<proteinExistence type="predicted"/>
<gene>
    <name evidence="4" type="ORF">KRR39_09245</name>
</gene>
<dbReference type="PANTHER" id="PTHR39339">
    <property type="entry name" value="SLR1444 PROTEIN"/>
    <property type="match status" value="1"/>
</dbReference>
<feature type="domain" description="CYTH" evidence="2">
    <location>
        <begin position="6"/>
        <end position="204"/>
    </location>
</feature>
<protein>
    <submittedName>
        <fullName evidence="4">CYTH and CHAD domain-containing protein</fullName>
    </submittedName>
</protein>
<dbReference type="InterPro" id="IPR023577">
    <property type="entry name" value="CYTH_domain"/>
</dbReference>
<keyword evidence="5" id="KW-1185">Reference proteome</keyword>